<keyword evidence="2" id="KW-0813">Transport</keyword>
<evidence type="ECO:0000256" key="6">
    <source>
        <dbReference type="SAM" id="Phobius"/>
    </source>
</evidence>
<dbReference type="PANTHER" id="PTHR42865:SF1">
    <property type="entry name" value="AEROBIC C4-DICARBOXYLATE TRANSPORT PROTEIN"/>
    <property type="match status" value="1"/>
</dbReference>
<reference evidence="7" key="1">
    <citation type="submission" date="2023-10" db="EMBL/GenBank/DDBJ databases">
        <title>Screening of Alkalihalophilus pseudofirmusBZ-TG-HK211 and Its Alleviation of Salt Stress on Rapeseed Growth.</title>
        <authorList>
            <person name="Zhao B."/>
            <person name="Guo T."/>
        </authorList>
    </citation>
    <scope>NUCLEOTIDE SEQUENCE</scope>
    <source>
        <strain evidence="7">BZ-TG-HK211</strain>
    </source>
</reference>
<keyword evidence="4 6" id="KW-1133">Transmembrane helix</keyword>
<dbReference type="RefSeq" id="WP_323467737.1">
    <property type="nucleotide sequence ID" value="NZ_JAWJAY010000075.1"/>
</dbReference>
<evidence type="ECO:0000313" key="7">
    <source>
        <dbReference type="EMBL" id="MDV2887474.1"/>
    </source>
</evidence>
<keyword evidence="3 6" id="KW-0812">Transmembrane</keyword>
<gene>
    <name evidence="7" type="ORF">RYX45_20040</name>
</gene>
<evidence type="ECO:0000256" key="5">
    <source>
        <dbReference type="ARBA" id="ARBA00023136"/>
    </source>
</evidence>
<dbReference type="PANTHER" id="PTHR42865">
    <property type="entry name" value="PROTON/GLUTAMATE-ASPARTATE SYMPORTER"/>
    <property type="match status" value="1"/>
</dbReference>
<evidence type="ECO:0000256" key="2">
    <source>
        <dbReference type="ARBA" id="ARBA00022448"/>
    </source>
</evidence>
<dbReference type="EMBL" id="JAWJAY010000075">
    <property type="protein sequence ID" value="MDV2887474.1"/>
    <property type="molecule type" value="Genomic_DNA"/>
</dbReference>
<evidence type="ECO:0000256" key="3">
    <source>
        <dbReference type="ARBA" id="ARBA00022692"/>
    </source>
</evidence>
<dbReference type="GO" id="GO:0015141">
    <property type="term" value="F:succinate transmembrane transporter activity"/>
    <property type="evidence" value="ECO:0007669"/>
    <property type="project" value="TreeGrafter"/>
</dbReference>
<comment type="subcellular location">
    <subcellularLocation>
        <location evidence="1">Membrane</location>
        <topology evidence="1">Multi-pass membrane protein</topology>
    </subcellularLocation>
</comment>
<comment type="caution">
    <text evidence="7">The sequence shown here is derived from an EMBL/GenBank/DDBJ whole genome shotgun (WGS) entry which is preliminary data.</text>
</comment>
<dbReference type="Gene3D" id="1.10.3860.10">
    <property type="entry name" value="Sodium:dicarboxylate symporter"/>
    <property type="match status" value="1"/>
</dbReference>
<proteinExistence type="predicted"/>
<sequence length="144" mass="15341">IMNFILGIVPENAVAVLAGGDLLPILFFAVLFGVAAASLGEKAAPVISFFEKVSQIFFSIVNIVMKVSPIAAFGAMAYTIGNFGIGSLVSLGKLMGSVYITMFLFIVLILGAIAKFYHFNIFSFLKYIKDEILLVLGTSSSESA</sequence>
<keyword evidence="5 6" id="KW-0472">Membrane</keyword>
<dbReference type="GO" id="GO:0005886">
    <property type="term" value="C:plasma membrane"/>
    <property type="evidence" value="ECO:0007669"/>
    <property type="project" value="TreeGrafter"/>
</dbReference>
<dbReference type="AlphaFoldDB" id="A0AAJ2U324"/>
<dbReference type="GO" id="GO:0070778">
    <property type="term" value="P:L-aspartate transmembrane transport"/>
    <property type="evidence" value="ECO:0007669"/>
    <property type="project" value="TreeGrafter"/>
</dbReference>
<dbReference type="InterPro" id="IPR001991">
    <property type="entry name" value="Na-dicarboxylate_symporter"/>
</dbReference>
<evidence type="ECO:0000313" key="8">
    <source>
        <dbReference type="Proteomes" id="UP001285636"/>
    </source>
</evidence>
<feature type="transmembrane region" description="Helical" evidence="6">
    <location>
        <begin position="98"/>
        <end position="117"/>
    </location>
</feature>
<accession>A0AAJ2U324</accession>
<evidence type="ECO:0000256" key="4">
    <source>
        <dbReference type="ARBA" id="ARBA00022989"/>
    </source>
</evidence>
<feature type="transmembrane region" description="Helical" evidence="6">
    <location>
        <begin position="12"/>
        <end position="35"/>
    </location>
</feature>
<feature type="non-terminal residue" evidence="7">
    <location>
        <position position="1"/>
    </location>
</feature>
<dbReference type="Pfam" id="PF00375">
    <property type="entry name" value="SDF"/>
    <property type="match status" value="1"/>
</dbReference>
<feature type="non-terminal residue" evidence="7">
    <location>
        <position position="144"/>
    </location>
</feature>
<name>A0AAJ2U324_ALKPS</name>
<evidence type="ECO:0000256" key="1">
    <source>
        <dbReference type="ARBA" id="ARBA00004141"/>
    </source>
</evidence>
<feature type="transmembrane region" description="Helical" evidence="6">
    <location>
        <begin position="56"/>
        <end position="78"/>
    </location>
</feature>
<organism evidence="7 8">
    <name type="scientific">Alkalihalophilus pseudofirmus</name>
    <name type="common">Bacillus pseudofirmus</name>
    <dbReference type="NCBI Taxonomy" id="79885"/>
    <lineage>
        <taxon>Bacteria</taxon>
        <taxon>Bacillati</taxon>
        <taxon>Bacillota</taxon>
        <taxon>Bacilli</taxon>
        <taxon>Bacillales</taxon>
        <taxon>Bacillaceae</taxon>
        <taxon>Alkalihalophilus</taxon>
    </lineage>
</organism>
<protein>
    <submittedName>
        <fullName evidence="7">Cation:dicarboxylase symporter family transporter</fullName>
    </submittedName>
</protein>
<dbReference type="InterPro" id="IPR036458">
    <property type="entry name" value="Na:dicarbo_symporter_sf"/>
</dbReference>
<dbReference type="GO" id="GO:0015366">
    <property type="term" value="F:malate:proton symporter activity"/>
    <property type="evidence" value="ECO:0007669"/>
    <property type="project" value="TreeGrafter"/>
</dbReference>
<dbReference type="Proteomes" id="UP001285636">
    <property type="component" value="Unassembled WGS sequence"/>
</dbReference>
<dbReference type="SUPFAM" id="SSF118215">
    <property type="entry name" value="Proton glutamate symport protein"/>
    <property type="match status" value="1"/>
</dbReference>
<dbReference type="GO" id="GO:0015138">
    <property type="term" value="F:fumarate transmembrane transporter activity"/>
    <property type="evidence" value="ECO:0007669"/>
    <property type="project" value="TreeGrafter"/>
</dbReference>